<comment type="caution">
    <text evidence="7">The sequence shown here is derived from an EMBL/GenBank/DDBJ whole genome shotgun (WGS) entry which is preliminary data.</text>
</comment>
<feature type="region of interest" description="Disordered" evidence="6">
    <location>
        <begin position="63"/>
        <end position="82"/>
    </location>
</feature>
<reference evidence="7" key="2">
    <citation type="submission" date="2023-06" db="EMBL/GenBank/DDBJ databases">
        <authorList>
            <consortium name="Lawrence Berkeley National Laboratory"/>
            <person name="Haridas S."/>
            <person name="Hensen N."/>
            <person name="Bonometti L."/>
            <person name="Westerberg I."/>
            <person name="Brannstrom I.O."/>
            <person name="Guillou S."/>
            <person name="Cros-Aarteil S."/>
            <person name="Calhoun S."/>
            <person name="Kuo A."/>
            <person name="Mondo S."/>
            <person name="Pangilinan J."/>
            <person name="Riley R."/>
            <person name="Labutti K."/>
            <person name="Andreopoulos B."/>
            <person name="Lipzen A."/>
            <person name="Chen C."/>
            <person name="Yanf M."/>
            <person name="Daum C."/>
            <person name="Ng V."/>
            <person name="Clum A."/>
            <person name="Steindorff A."/>
            <person name="Ohm R."/>
            <person name="Martin F."/>
            <person name="Silar P."/>
            <person name="Natvig D."/>
            <person name="Lalanne C."/>
            <person name="Gautier V."/>
            <person name="Ament-Velasquez S.L."/>
            <person name="Kruys A."/>
            <person name="Hutchinson M.I."/>
            <person name="Powell A.J."/>
            <person name="Barry K."/>
            <person name="Miller A.N."/>
            <person name="Grigoriev I.V."/>
            <person name="Debuchy R."/>
            <person name="Gladieux P."/>
            <person name="Thoren M.H."/>
            <person name="Johannesson H."/>
        </authorList>
    </citation>
    <scope>NUCLEOTIDE SEQUENCE</scope>
    <source>
        <strain evidence="7">CBS 118394</strain>
    </source>
</reference>
<accession>A0AAE0M1B4</accession>
<evidence type="ECO:0000256" key="6">
    <source>
        <dbReference type="SAM" id="MobiDB-lite"/>
    </source>
</evidence>
<evidence type="ECO:0000256" key="1">
    <source>
        <dbReference type="ARBA" id="ARBA00003548"/>
    </source>
</evidence>
<feature type="compositionally biased region" description="Basic residues" evidence="6">
    <location>
        <begin position="125"/>
        <end position="136"/>
    </location>
</feature>
<feature type="compositionally biased region" description="Basic and acidic residues" evidence="6">
    <location>
        <begin position="294"/>
        <end position="319"/>
    </location>
</feature>
<dbReference type="EMBL" id="JAUEDM010000006">
    <property type="protein sequence ID" value="KAK3315365.1"/>
    <property type="molecule type" value="Genomic_DNA"/>
</dbReference>
<evidence type="ECO:0000313" key="8">
    <source>
        <dbReference type="Proteomes" id="UP001283341"/>
    </source>
</evidence>
<organism evidence="7 8">
    <name type="scientific">Apodospora peruviana</name>
    <dbReference type="NCBI Taxonomy" id="516989"/>
    <lineage>
        <taxon>Eukaryota</taxon>
        <taxon>Fungi</taxon>
        <taxon>Dikarya</taxon>
        <taxon>Ascomycota</taxon>
        <taxon>Pezizomycotina</taxon>
        <taxon>Sordariomycetes</taxon>
        <taxon>Sordariomycetidae</taxon>
        <taxon>Sordariales</taxon>
        <taxon>Lasiosphaeriaceae</taxon>
        <taxon>Apodospora</taxon>
    </lineage>
</organism>
<keyword evidence="5" id="KW-0809">Transit peptide</keyword>
<feature type="region of interest" description="Disordered" evidence="6">
    <location>
        <begin position="279"/>
        <end position="319"/>
    </location>
</feature>
<gene>
    <name evidence="7" type="ORF">B0H66DRAFT_343018</name>
</gene>
<evidence type="ECO:0000256" key="2">
    <source>
        <dbReference type="ARBA" id="ARBA00004173"/>
    </source>
</evidence>
<name>A0AAE0M1B4_9PEZI</name>
<proteinExistence type="inferred from homology"/>
<feature type="region of interest" description="Disordered" evidence="6">
    <location>
        <begin position="114"/>
        <end position="150"/>
    </location>
</feature>
<evidence type="ECO:0000256" key="5">
    <source>
        <dbReference type="ARBA" id="ARBA00022946"/>
    </source>
</evidence>
<comment type="similarity">
    <text evidence="3">Belongs to the RRG9 family.</text>
</comment>
<dbReference type="AlphaFoldDB" id="A0AAE0M1B4"/>
<feature type="compositionally biased region" description="Polar residues" evidence="6">
    <location>
        <begin position="63"/>
        <end position="73"/>
    </location>
</feature>
<dbReference type="GO" id="GO:0005739">
    <property type="term" value="C:mitochondrion"/>
    <property type="evidence" value="ECO:0007669"/>
    <property type="project" value="UniProtKB-SubCell"/>
</dbReference>
<reference evidence="7" key="1">
    <citation type="journal article" date="2023" name="Mol. Phylogenet. Evol.">
        <title>Genome-scale phylogeny and comparative genomics of the fungal order Sordariales.</title>
        <authorList>
            <person name="Hensen N."/>
            <person name="Bonometti L."/>
            <person name="Westerberg I."/>
            <person name="Brannstrom I.O."/>
            <person name="Guillou S."/>
            <person name="Cros-Aarteil S."/>
            <person name="Calhoun S."/>
            <person name="Haridas S."/>
            <person name="Kuo A."/>
            <person name="Mondo S."/>
            <person name="Pangilinan J."/>
            <person name="Riley R."/>
            <person name="LaButti K."/>
            <person name="Andreopoulos B."/>
            <person name="Lipzen A."/>
            <person name="Chen C."/>
            <person name="Yan M."/>
            <person name="Daum C."/>
            <person name="Ng V."/>
            <person name="Clum A."/>
            <person name="Steindorff A."/>
            <person name="Ohm R.A."/>
            <person name="Martin F."/>
            <person name="Silar P."/>
            <person name="Natvig D.O."/>
            <person name="Lalanne C."/>
            <person name="Gautier V."/>
            <person name="Ament-Velasquez S.L."/>
            <person name="Kruys A."/>
            <person name="Hutchinson M.I."/>
            <person name="Powell A.J."/>
            <person name="Barry K."/>
            <person name="Miller A.N."/>
            <person name="Grigoriev I.V."/>
            <person name="Debuchy R."/>
            <person name="Gladieux P."/>
            <person name="Hiltunen Thoren M."/>
            <person name="Johannesson H."/>
        </authorList>
    </citation>
    <scope>NUCLEOTIDE SEQUENCE</scope>
    <source>
        <strain evidence="7">CBS 118394</strain>
    </source>
</reference>
<dbReference type="PANTHER" id="PTHR13475:SF3">
    <property type="entry name" value="NEUGRIN"/>
    <property type="match status" value="1"/>
</dbReference>
<sequence length="319" mass="36055">MNCSCRTAALRLFLRSITQIHVPTDVAARQAAARLPRGLTGIKGTSSSTSTLRHLPQTRTLYTTCARNNSGKSSEPDGGKATATAIEEDVSEAHLQSAAAPTSEDLEDISPEDVAEWAEEGTTPKPKKKKKDKKKTTKDAAATKEKTASEKANAAAAFAAKQKKKTMEDWQIQREALKKKFPEGWNPRKKMSPDAMAGIRALHQQFPEDYTTDVLAKKFEMSPEAIRRILRSKWQPTPDVEIKRQERWFNRGKSVWTRWAELGKKPPRRWRAEGIVRDPKWNIPRGPNTRKKRREEPTAEEKVQREMLAAERKLSDSLM</sequence>
<evidence type="ECO:0000256" key="3">
    <source>
        <dbReference type="ARBA" id="ARBA00010895"/>
    </source>
</evidence>
<dbReference type="InterPro" id="IPR010487">
    <property type="entry name" value="NGRN/Rrg9"/>
</dbReference>
<comment type="function">
    <text evidence="1">Required for respiratory activity and maintenance and expression of the mitochondrial genome.</text>
</comment>
<dbReference type="Proteomes" id="UP001283341">
    <property type="component" value="Unassembled WGS sequence"/>
</dbReference>
<dbReference type="GO" id="GO:0005634">
    <property type="term" value="C:nucleus"/>
    <property type="evidence" value="ECO:0007669"/>
    <property type="project" value="TreeGrafter"/>
</dbReference>
<keyword evidence="8" id="KW-1185">Reference proteome</keyword>
<dbReference type="PANTHER" id="PTHR13475">
    <property type="entry name" value="NEUGRIN"/>
    <property type="match status" value="1"/>
</dbReference>
<dbReference type="Pfam" id="PF06413">
    <property type="entry name" value="Neugrin"/>
    <property type="match status" value="1"/>
</dbReference>
<protein>
    <recommendedName>
        <fullName evidence="4">Required for respiratory growth protein 9, mitochondrial</fullName>
    </recommendedName>
</protein>
<comment type="subcellular location">
    <subcellularLocation>
        <location evidence="2">Mitochondrion</location>
    </subcellularLocation>
</comment>
<evidence type="ECO:0000313" key="7">
    <source>
        <dbReference type="EMBL" id="KAK3315365.1"/>
    </source>
</evidence>
<feature type="compositionally biased region" description="Basic and acidic residues" evidence="6">
    <location>
        <begin position="137"/>
        <end position="149"/>
    </location>
</feature>
<evidence type="ECO:0000256" key="4">
    <source>
        <dbReference type="ARBA" id="ARBA00013566"/>
    </source>
</evidence>